<dbReference type="InterPro" id="IPR037508">
    <property type="entry name" value="Msb1/Mug8"/>
</dbReference>
<feature type="compositionally biased region" description="Basic and acidic residues" evidence="1">
    <location>
        <begin position="994"/>
        <end position="1012"/>
    </location>
</feature>
<feature type="region of interest" description="Disordered" evidence="1">
    <location>
        <begin position="1247"/>
        <end position="1384"/>
    </location>
</feature>
<comment type="caution">
    <text evidence="3">The sequence shown here is derived from an EMBL/GenBank/DDBJ whole genome shotgun (WGS) entry which is preliminary data.</text>
</comment>
<dbReference type="HOGENOM" id="CLU_255999_0_0_1"/>
<dbReference type="InterPro" id="IPR008936">
    <property type="entry name" value="Rho_GTPase_activation_prot"/>
</dbReference>
<dbReference type="Pfam" id="PF08101">
    <property type="entry name" value="Msb1-Mug8_dom"/>
    <property type="match status" value="1"/>
</dbReference>
<proteinExistence type="predicted"/>
<feature type="region of interest" description="Disordered" evidence="1">
    <location>
        <begin position="102"/>
        <end position="161"/>
    </location>
</feature>
<dbReference type="InterPro" id="IPR012965">
    <property type="entry name" value="Msb1/Mug8_dom"/>
</dbReference>
<dbReference type="SUPFAM" id="SSF48350">
    <property type="entry name" value="GTPase activation domain, GAP"/>
    <property type="match status" value="1"/>
</dbReference>
<dbReference type="PANTHER" id="PTHR28093:SF1">
    <property type="entry name" value="MORPHOGENESIS-RELATED PROTEIN MSB1"/>
    <property type="match status" value="1"/>
</dbReference>
<feature type="compositionally biased region" description="Polar residues" evidence="1">
    <location>
        <begin position="1375"/>
        <end position="1384"/>
    </location>
</feature>
<evidence type="ECO:0000259" key="2">
    <source>
        <dbReference type="Pfam" id="PF08101"/>
    </source>
</evidence>
<feature type="domain" description="Meiotically up-regulated protein Msb1/Mug8" evidence="2">
    <location>
        <begin position="346"/>
        <end position="725"/>
    </location>
</feature>
<feature type="compositionally biased region" description="Polar residues" evidence="1">
    <location>
        <begin position="102"/>
        <end position="125"/>
    </location>
</feature>
<keyword evidence="4" id="KW-1185">Reference proteome</keyword>
<sequence length="1384" mass="150170">MSLASPPPPAPFPKGANLSLSTSRQLMNASSSSAAARTLPPAMMTRMATSARLGAGLEPLEILGPGSTMNSRARVREHNSPYLANGNAAAKDSLGMLKLDTLSQNGHSYPDPRSSQQSVRTVDTVTTARTLTRRLLTPLGGGPGSGNSAGSGGGPLRTQPSFTLPRSSARSIAESEFSTTSTAVSTGTQANPSYGYTYVGLEVELDSTRVAQLVFACGEQIRQRGLDTPLIFSSMALDLSPQETASLIRCYLSLLHSTSASNTFPYPTYSRTQASSPIPTPPAPDAPLPAAFAQDIRFANPNDLAAIIKWAMSRLGKVLAVPIPVSEPNRKGDVQEETAYVQQRGFLDLDIYMQWRDEERRNRYPAIAFSRFLRRLEPDDADLLLALFSLLSSTTSYSLKNGMTPSRLARLFGPLLFGLPEDETFQRTYDAYVRDANATEHLLLAYIREQATKEALPTRLVDHITGYPAMLSSQVAKLGSTARSVPVTIIEANVRSYSPELLQVACQMELQVRCEEWEACRGDDPQHGLYPQFSDRFRKLINYRGGLQGLKSSGVPPVGPLSEFGLRSPDPNDALNSHSSLVSKAWGDFANIGFLETDSSKLAFDLKETERKNRSERRGTKIWSDFASSGFGVDGDDAGLDSVLSFDDQLKEELERWPNGHAEILERMRKSARKVPDFSYDTRAKVISSPSLTCTIDGNTQAQGQAAGADNAYSKIDETFAEVWADYMLGCGWSNRDELSHRTANFVVVQYKSRPTPWSVSSQSNNAGAQLPTSIVSPIRSEFGDFVQKDPRTDAAWFVISEIVPPAYRADLEALGRKKGRSKPMLRKLNVFKKLGKGKQEKNLPFYDPDDVFQPGSGGQTKQLKFNDPVQRTLESDRSTWATFSQSPLSPLQESYQVNVNATEKPLPASAPAATTSHPAVHHIKLDVELPTKERGGLISVLRSRSQRMRGRKSVPQNLPPAVPPKSPLGASFSRTNGNSQQNGHDQSSSTVDFETRSLYEVESPRKEEGSCKRHAQKQSRDDVWVDVMLKSQGRIATQGAIIPPPRDSSKPMGSTADFSCQELADSVDLSLKKSRSRSPSGAELPVDNVGGKPTSDLFLGFNSALSSVARCERPMSDLSESPQVAYLREDEVETANKPTEPPAVAPFNKLTSDSPDPVVPESAMDIPVSSFPEKVRLTPLQPHATGGSISNDPLSPAAGLRARLNPVDLPPKAAAISVKTEQPTRAAIDNPFDINNRIHGRVAKIAGQFGGPPAKGSGSTSGSVSRAADEKAQKGAEGKQTNAPALTDENQSADQSAESKRKMHPLEAAAAAALEPHRWQPHSDQATDAGDNSTDAAEQREEDDIALPMSFREPYQPGQPLHSLLEADEAESVRSGSTNSRRL</sequence>
<feature type="compositionally biased region" description="Low complexity" evidence="1">
    <location>
        <begin position="126"/>
        <end position="138"/>
    </location>
</feature>
<gene>
    <name evidence="3" type="ORF">K437DRAFT_258204</name>
</gene>
<dbReference type="GeneID" id="25264908"/>
<feature type="compositionally biased region" description="Polar residues" evidence="1">
    <location>
        <begin position="973"/>
        <end position="993"/>
    </location>
</feature>
<protein>
    <recommendedName>
        <fullName evidence="2">Meiotically up-regulated protein Msb1/Mug8 domain-containing protein</fullName>
    </recommendedName>
</protein>
<dbReference type="Proteomes" id="UP000027361">
    <property type="component" value="Unassembled WGS sequence"/>
</dbReference>
<organism evidence="3 4">
    <name type="scientific">Tilletiaria anomala (strain ATCC 24038 / CBS 436.72 / UBC 951)</name>
    <dbReference type="NCBI Taxonomy" id="1037660"/>
    <lineage>
        <taxon>Eukaryota</taxon>
        <taxon>Fungi</taxon>
        <taxon>Dikarya</taxon>
        <taxon>Basidiomycota</taxon>
        <taxon>Ustilaginomycotina</taxon>
        <taxon>Exobasidiomycetes</taxon>
        <taxon>Georgefischeriales</taxon>
        <taxon>Tilletiariaceae</taxon>
        <taxon>Tilletiaria</taxon>
    </lineage>
</organism>
<feature type="region of interest" description="Disordered" evidence="1">
    <location>
        <begin position="1132"/>
        <end position="1152"/>
    </location>
</feature>
<feature type="region of interest" description="Disordered" evidence="1">
    <location>
        <begin position="942"/>
        <end position="1020"/>
    </location>
</feature>
<evidence type="ECO:0000313" key="3">
    <source>
        <dbReference type="EMBL" id="KDN41608.1"/>
    </source>
</evidence>
<feature type="compositionally biased region" description="Basic and acidic residues" evidence="1">
    <location>
        <begin position="1268"/>
        <end position="1278"/>
    </location>
</feature>
<feature type="region of interest" description="Disordered" evidence="1">
    <location>
        <begin position="1070"/>
        <end position="1094"/>
    </location>
</feature>
<dbReference type="InParanoid" id="A0A066VMU1"/>
<dbReference type="OrthoDB" id="3362494at2759"/>
<evidence type="ECO:0000256" key="1">
    <source>
        <dbReference type="SAM" id="MobiDB-lite"/>
    </source>
</evidence>
<dbReference type="PANTHER" id="PTHR28093">
    <property type="entry name" value="MORPHOGENESIS-RELATED PROTEIN MSB1"/>
    <property type="match status" value="1"/>
</dbReference>
<dbReference type="EMBL" id="JMSN01000078">
    <property type="protein sequence ID" value="KDN41608.1"/>
    <property type="molecule type" value="Genomic_DNA"/>
</dbReference>
<feature type="compositionally biased region" description="Pro residues" evidence="1">
    <location>
        <begin position="958"/>
        <end position="967"/>
    </location>
</feature>
<feature type="compositionally biased region" description="Gly residues" evidence="1">
    <location>
        <begin position="139"/>
        <end position="155"/>
    </location>
</feature>
<dbReference type="RefSeq" id="XP_013241776.1">
    <property type="nucleotide sequence ID" value="XM_013386322.1"/>
</dbReference>
<name>A0A066VMU1_TILAU</name>
<dbReference type="STRING" id="1037660.A0A066VMU1"/>
<feature type="compositionally biased region" description="Polar residues" evidence="1">
    <location>
        <begin position="1323"/>
        <end position="1337"/>
    </location>
</feature>
<dbReference type="Gene3D" id="1.10.555.10">
    <property type="entry name" value="Rho GTPase activation protein"/>
    <property type="match status" value="1"/>
</dbReference>
<reference evidence="3 4" key="1">
    <citation type="submission" date="2014-05" db="EMBL/GenBank/DDBJ databases">
        <title>Draft genome sequence of a rare smut relative, Tilletiaria anomala UBC 951.</title>
        <authorList>
            <consortium name="DOE Joint Genome Institute"/>
            <person name="Toome M."/>
            <person name="Kuo A."/>
            <person name="Henrissat B."/>
            <person name="Lipzen A."/>
            <person name="Tritt A."/>
            <person name="Yoshinaga Y."/>
            <person name="Zane M."/>
            <person name="Barry K."/>
            <person name="Grigoriev I.V."/>
            <person name="Spatafora J.W."/>
            <person name="Aimea M.C."/>
        </authorList>
    </citation>
    <scope>NUCLEOTIDE SEQUENCE [LARGE SCALE GENOMIC DNA]</scope>
    <source>
        <strain evidence="3 4">UBC 951</strain>
    </source>
</reference>
<evidence type="ECO:0000313" key="4">
    <source>
        <dbReference type="Proteomes" id="UP000027361"/>
    </source>
</evidence>
<feature type="compositionally biased region" description="Polar residues" evidence="1">
    <location>
        <begin position="1280"/>
        <end position="1297"/>
    </location>
</feature>
<accession>A0A066VMU1</accession>